<feature type="chain" id="PRO_5037747973" evidence="1">
    <location>
        <begin position="23"/>
        <end position="256"/>
    </location>
</feature>
<name>A0A914YTI2_9BILA</name>
<organism evidence="2 3">
    <name type="scientific">Panagrolaimus superbus</name>
    <dbReference type="NCBI Taxonomy" id="310955"/>
    <lineage>
        <taxon>Eukaryota</taxon>
        <taxon>Metazoa</taxon>
        <taxon>Ecdysozoa</taxon>
        <taxon>Nematoda</taxon>
        <taxon>Chromadorea</taxon>
        <taxon>Rhabditida</taxon>
        <taxon>Tylenchina</taxon>
        <taxon>Panagrolaimomorpha</taxon>
        <taxon>Panagrolaimoidea</taxon>
        <taxon>Panagrolaimidae</taxon>
        <taxon>Panagrolaimus</taxon>
    </lineage>
</organism>
<dbReference type="WBParaSite" id="PSU_v2.g3993.t1">
    <property type="protein sequence ID" value="PSU_v2.g3993.t1"/>
    <property type="gene ID" value="PSU_v2.g3993"/>
</dbReference>
<dbReference type="PANTHER" id="PTHR34401">
    <property type="entry name" value="PROTEIN CBG12388-RELATED"/>
    <property type="match status" value="1"/>
</dbReference>
<keyword evidence="2" id="KW-1185">Reference proteome</keyword>
<keyword evidence="1" id="KW-0732">Signal</keyword>
<evidence type="ECO:0000313" key="2">
    <source>
        <dbReference type="Proteomes" id="UP000887577"/>
    </source>
</evidence>
<dbReference type="PANTHER" id="PTHR34401:SF6">
    <property type="entry name" value="DUF19 DOMAIN-CONTAINING PROTEIN"/>
    <property type="match status" value="1"/>
</dbReference>
<evidence type="ECO:0000256" key="1">
    <source>
        <dbReference type="SAM" id="SignalP"/>
    </source>
</evidence>
<feature type="signal peptide" evidence="1">
    <location>
        <begin position="1"/>
        <end position="22"/>
    </location>
</feature>
<accession>A0A914YTI2</accession>
<dbReference type="AlphaFoldDB" id="A0A914YTI2"/>
<sequence>MITPKIFIFTFVFSLLLNFTTSQPAENILRPDASMIEEVAKMFLTQFSSILSPKTIAKFAASHPSSTMTSTSVPLVTEKIRQCTCSESDECVSEAYRSNSFCQNSCKSHLEYYSSHPEEFLACFPKNPSGHFMIIKCLKENIPQFCSADGSRFTFIPKSNYNQSATFELNFDLGKKAIDIVVLEHLKAFFACSGFCMKEKIVACYERKSCGIYLPSNHDLGNIADFCPTLKSSINSNLMKALPCFAMQQVFPKFFH</sequence>
<reference evidence="3" key="1">
    <citation type="submission" date="2022-11" db="UniProtKB">
        <authorList>
            <consortium name="WormBaseParasite"/>
        </authorList>
    </citation>
    <scope>IDENTIFICATION</scope>
</reference>
<protein>
    <submittedName>
        <fullName evidence="3">Uncharacterized protein</fullName>
    </submittedName>
</protein>
<proteinExistence type="predicted"/>
<evidence type="ECO:0000313" key="3">
    <source>
        <dbReference type="WBParaSite" id="PSU_v2.g3993.t1"/>
    </source>
</evidence>
<dbReference type="Proteomes" id="UP000887577">
    <property type="component" value="Unplaced"/>
</dbReference>